<accession>A0A511RJP2</accession>
<keyword evidence="1" id="KW-1133">Transmembrane helix</keyword>
<dbReference type="PANTHER" id="PTHR31272">
    <property type="entry name" value="CYTOCHROME C-TYPE BIOGENESIS PROTEIN HI_1454-RELATED"/>
    <property type="match status" value="1"/>
</dbReference>
<dbReference type="InterPro" id="IPR051790">
    <property type="entry name" value="Cytochrome_c-biogenesis_DsbD"/>
</dbReference>
<reference evidence="2 3" key="1">
    <citation type="submission" date="2019-07" db="EMBL/GenBank/DDBJ databases">
        <title>Whole genome shotgun sequence of Oceanithermus desulfurans NBRC 100063.</title>
        <authorList>
            <person name="Hosoyama A."/>
            <person name="Uohara A."/>
            <person name="Ohji S."/>
            <person name="Ichikawa N."/>
        </authorList>
    </citation>
    <scope>NUCLEOTIDE SEQUENCE [LARGE SCALE GENOMIC DNA]</scope>
    <source>
        <strain evidence="2 3">NBRC 100063</strain>
    </source>
</reference>
<feature type="transmembrane region" description="Helical" evidence="1">
    <location>
        <begin position="74"/>
        <end position="95"/>
    </location>
</feature>
<dbReference type="PANTHER" id="PTHR31272:SF9">
    <property type="entry name" value="BLL1027 PROTEIN"/>
    <property type="match status" value="1"/>
</dbReference>
<feature type="transmembrane region" description="Helical" evidence="1">
    <location>
        <begin position="6"/>
        <end position="28"/>
    </location>
</feature>
<feature type="transmembrane region" description="Helical" evidence="1">
    <location>
        <begin position="218"/>
        <end position="236"/>
    </location>
</feature>
<feature type="transmembrane region" description="Helical" evidence="1">
    <location>
        <begin position="149"/>
        <end position="171"/>
    </location>
</feature>
<feature type="transmembrane region" description="Helical" evidence="1">
    <location>
        <begin position="40"/>
        <end position="68"/>
    </location>
</feature>
<gene>
    <name evidence="2" type="ORF">ODE01S_13040</name>
</gene>
<comment type="caution">
    <text evidence="2">The sequence shown here is derived from an EMBL/GenBank/DDBJ whole genome shotgun (WGS) entry which is preliminary data.</text>
</comment>
<dbReference type="RefSeq" id="WP_147147082.1">
    <property type="nucleotide sequence ID" value="NZ_BJXN01000007.1"/>
</dbReference>
<organism evidence="2 3">
    <name type="scientific">Oceanithermus desulfurans NBRC 100063</name>
    <dbReference type="NCBI Taxonomy" id="1227550"/>
    <lineage>
        <taxon>Bacteria</taxon>
        <taxon>Thermotogati</taxon>
        <taxon>Deinococcota</taxon>
        <taxon>Deinococci</taxon>
        <taxon>Thermales</taxon>
        <taxon>Thermaceae</taxon>
        <taxon>Oceanithermus</taxon>
    </lineage>
</organism>
<protein>
    <submittedName>
        <fullName evidence="2">Uncharacterized protein</fullName>
    </submittedName>
</protein>
<proteinExistence type="predicted"/>
<evidence type="ECO:0000313" key="2">
    <source>
        <dbReference type="EMBL" id="GEM89870.1"/>
    </source>
</evidence>
<name>A0A511RJP2_9DEIN</name>
<dbReference type="OrthoDB" id="5244297at2"/>
<dbReference type="AlphaFoldDB" id="A0A511RJP2"/>
<keyword evidence="1" id="KW-0812">Transmembrane</keyword>
<keyword evidence="1" id="KW-0472">Membrane</keyword>
<dbReference type="EMBL" id="BJXN01000007">
    <property type="protein sequence ID" value="GEM89870.1"/>
    <property type="molecule type" value="Genomic_DNA"/>
</dbReference>
<feature type="transmembrane region" description="Helical" evidence="1">
    <location>
        <begin position="192"/>
        <end position="212"/>
    </location>
</feature>
<dbReference type="Proteomes" id="UP000321827">
    <property type="component" value="Unassembled WGS sequence"/>
</dbReference>
<feature type="transmembrane region" description="Helical" evidence="1">
    <location>
        <begin position="116"/>
        <end position="143"/>
    </location>
</feature>
<evidence type="ECO:0000256" key="1">
    <source>
        <dbReference type="SAM" id="Phobius"/>
    </source>
</evidence>
<evidence type="ECO:0000313" key="3">
    <source>
        <dbReference type="Proteomes" id="UP000321827"/>
    </source>
</evidence>
<sequence length="242" mass="24599">MELVSYAFTAGALATLNPCGFALLPAALGRFLANRRRGGGAGLAVGLLMGLGVFATFAAVGALIALIGTAVGAYLPYVNLLLALVLIALGLRSLLGRPPSLAVLGPEGREGSLAEFLLFGVAYGLASLGCTLPVFLAVAGLALSRGPGGLAVLLAYGLGMAGVLAAVGWVVGMGKVGALRWLRMAGRGFTRLGGALLLLAGSYLLGFQLDFLLGLRQLTWGLPLAAGLVTWLVWGWRAARPA</sequence>